<organism evidence="3 4">
    <name type="scientific">Mycena albidolilacea</name>
    <dbReference type="NCBI Taxonomy" id="1033008"/>
    <lineage>
        <taxon>Eukaryota</taxon>
        <taxon>Fungi</taxon>
        <taxon>Dikarya</taxon>
        <taxon>Basidiomycota</taxon>
        <taxon>Agaricomycotina</taxon>
        <taxon>Agaricomycetes</taxon>
        <taxon>Agaricomycetidae</taxon>
        <taxon>Agaricales</taxon>
        <taxon>Marasmiineae</taxon>
        <taxon>Mycenaceae</taxon>
        <taxon>Mycena</taxon>
    </lineage>
</organism>
<name>A0AAD7APD7_9AGAR</name>
<feature type="non-terminal residue" evidence="3">
    <location>
        <position position="98"/>
    </location>
</feature>
<comment type="caution">
    <text evidence="3">The sequence shown here is derived from an EMBL/GenBank/DDBJ whole genome shotgun (WGS) entry which is preliminary data.</text>
</comment>
<dbReference type="Proteomes" id="UP001218218">
    <property type="component" value="Unassembled WGS sequence"/>
</dbReference>
<sequence length="98" mass="10730">IWCGASALSDIMIAVCMTYLLSKMDTTYRQTRVLISKILRLTIETGSLTALVAVIIIGLFFGFPGSTYYACPSSVMPGLYSNCILVVLNARFHIEGSR</sequence>
<proteinExistence type="predicted"/>
<evidence type="ECO:0000259" key="2">
    <source>
        <dbReference type="Pfam" id="PF20152"/>
    </source>
</evidence>
<accession>A0AAD7APD7</accession>
<protein>
    <recommendedName>
        <fullName evidence="2">DUF6534 domain-containing protein</fullName>
    </recommendedName>
</protein>
<feature type="transmembrane region" description="Helical" evidence="1">
    <location>
        <begin position="75"/>
        <end position="94"/>
    </location>
</feature>
<evidence type="ECO:0000313" key="3">
    <source>
        <dbReference type="EMBL" id="KAJ7364490.1"/>
    </source>
</evidence>
<dbReference type="EMBL" id="JARIHO010000003">
    <property type="protein sequence ID" value="KAJ7364490.1"/>
    <property type="molecule type" value="Genomic_DNA"/>
</dbReference>
<feature type="non-terminal residue" evidence="3">
    <location>
        <position position="1"/>
    </location>
</feature>
<feature type="transmembrane region" description="Helical" evidence="1">
    <location>
        <begin position="6"/>
        <end position="22"/>
    </location>
</feature>
<keyword evidence="1" id="KW-1133">Transmembrane helix</keyword>
<feature type="transmembrane region" description="Helical" evidence="1">
    <location>
        <begin position="43"/>
        <end position="63"/>
    </location>
</feature>
<dbReference type="InterPro" id="IPR045339">
    <property type="entry name" value="DUF6534"/>
</dbReference>
<feature type="domain" description="DUF6534" evidence="2">
    <location>
        <begin position="6"/>
        <end position="92"/>
    </location>
</feature>
<evidence type="ECO:0000256" key="1">
    <source>
        <dbReference type="SAM" id="Phobius"/>
    </source>
</evidence>
<dbReference type="PANTHER" id="PTHR40465:SF1">
    <property type="entry name" value="DUF6534 DOMAIN-CONTAINING PROTEIN"/>
    <property type="match status" value="1"/>
</dbReference>
<keyword evidence="4" id="KW-1185">Reference proteome</keyword>
<reference evidence="3" key="1">
    <citation type="submission" date="2023-03" db="EMBL/GenBank/DDBJ databases">
        <title>Massive genome expansion in bonnet fungi (Mycena s.s.) driven by repeated elements and novel gene families across ecological guilds.</title>
        <authorList>
            <consortium name="Lawrence Berkeley National Laboratory"/>
            <person name="Harder C.B."/>
            <person name="Miyauchi S."/>
            <person name="Viragh M."/>
            <person name="Kuo A."/>
            <person name="Thoen E."/>
            <person name="Andreopoulos B."/>
            <person name="Lu D."/>
            <person name="Skrede I."/>
            <person name="Drula E."/>
            <person name="Henrissat B."/>
            <person name="Morin E."/>
            <person name="Kohler A."/>
            <person name="Barry K."/>
            <person name="LaButti K."/>
            <person name="Morin E."/>
            <person name="Salamov A."/>
            <person name="Lipzen A."/>
            <person name="Mereny Z."/>
            <person name="Hegedus B."/>
            <person name="Baldrian P."/>
            <person name="Stursova M."/>
            <person name="Weitz H."/>
            <person name="Taylor A."/>
            <person name="Grigoriev I.V."/>
            <person name="Nagy L.G."/>
            <person name="Martin F."/>
            <person name="Kauserud H."/>
        </authorList>
    </citation>
    <scope>NUCLEOTIDE SEQUENCE</scope>
    <source>
        <strain evidence="3">CBHHK002</strain>
    </source>
</reference>
<dbReference type="Pfam" id="PF20152">
    <property type="entry name" value="DUF6534"/>
    <property type="match status" value="1"/>
</dbReference>
<dbReference type="AlphaFoldDB" id="A0AAD7APD7"/>
<keyword evidence="1" id="KW-0812">Transmembrane</keyword>
<evidence type="ECO:0000313" key="4">
    <source>
        <dbReference type="Proteomes" id="UP001218218"/>
    </source>
</evidence>
<dbReference type="PANTHER" id="PTHR40465">
    <property type="entry name" value="CHROMOSOME 1, WHOLE GENOME SHOTGUN SEQUENCE"/>
    <property type="match status" value="1"/>
</dbReference>
<gene>
    <name evidence="3" type="ORF">DFH08DRAFT_646136</name>
</gene>
<keyword evidence="1" id="KW-0472">Membrane</keyword>